<evidence type="ECO:0000313" key="13">
    <source>
        <dbReference type="EMBL" id="KAI9635683.1"/>
    </source>
</evidence>
<protein>
    <recommendedName>
        <fullName evidence="10">Probable guanine deaminase</fullName>
        <ecNumber evidence="4">3.5.4.3</ecNumber>
    </recommendedName>
    <alternativeName>
        <fullName evidence="11">Guanine aminohydrolase</fullName>
    </alternativeName>
</protein>
<name>A0AA38LUL6_9TREE</name>
<dbReference type="PANTHER" id="PTHR11271:SF6">
    <property type="entry name" value="GUANINE DEAMINASE"/>
    <property type="match status" value="1"/>
</dbReference>
<keyword evidence="7" id="KW-0862">Zinc</keyword>
<feature type="domain" description="Amidohydrolase-related" evidence="12">
    <location>
        <begin position="93"/>
        <end position="467"/>
    </location>
</feature>
<keyword evidence="14" id="KW-1185">Reference proteome</keyword>
<evidence type="ECO:0000313" key="14">
    <source>
        <dbReference type="Proteomes" id="UP001164286"/>
    </source>
</evidence>
<dbReference type="EC" id="3.5.4.3" evidence="4"/>
<dbReference type="InterPro" id="IPR011059">
    <property type="entry name" value="Metal-dep_hydrolase_composite"/>
</dbReference>
<evidence type="ECO:0000256" key="6">
    <source>
        <dbReference type="ARBA" id="ARBA00022801"/>
    </source>
</evidence>
<dbReference type="PANTHER" id="PTHR11271">
    <property type="entry name" value="GUANINE DEAMINASE"/>
    <property type="match status" value="1"/>
</dbReference>
<dbReference type="GO" id="GO:0005829">
    <property type="term" value="C:cytosol"/>
    <property type="evidence" value="ECO:0007669"/>
    <property type="project" value="TreeGrafter"/>
</dbReference>
<comment type="catalytic activity">
    <reaction evidence="8">
        <text>guanine + H2O + H(+) = xanthine + NH4(+)</text>
        <dbReference type="Rhea" id="RHEA:14665"/>
        <dbReference type="ChEBI" id="CHEBI:15377"/>
        <dbReference type="ChEBI" id="CHEBI:15378"/>
        <dbReference type="ChEBI" id="CHEBI:16235"/>
        <dbReference type="ChEBI" id="CHEBI:17712"/>
        <dbReference type="ChEBI" id="CHEBI:28938"/>
        <dbReference type="EC" id="3.5.4.3"/>
    </reaction>
</comment>
<organism evidence="13 14">
    <name type="scientific">Dioszegia hungarica</name>
    <dbReference type="NCBI Taxonomy" id="4972"/>
    <lineage>
        <taxon>Eukaryota</taxon>
        <taxon>Fungi</taxon>
        <taxon>Dikarya</taxon>
        <taxon>Basidiomycota</taxon>
        <taxon>Agaricomycotina</taxon>
        <taxon>Tremellomycetes</taxon>
        <taxon>Tremellales</taxon>
        <taxon>Bulleribasidiaceae</taxon>
        <taxon>Dioszegia</taxon>
    </lineage>
</organism>
<comment type="caution">
    <text evidence="13">The sequence shown here is derived from an EMBL/GenBank/DDBJ whole genome shotgun (WGS) entry which is preliminary data.</text>
</comment>
<evidence type="ECO:0000256" key="11">
    <source>
        <dbReference type="ARBA" id="ARBA00083147"/>
    </source>
</evidence>
<evidence type="ECO:0000256" key="1">
    <source>
        <dbReference type="ARBA" id="ARBA00001947"/>
    </source>
</evidence>
<comment type="pathway">
    <text evidence="2">Purine metabolism; guanine degradation; xanthine from guanine: step 1/1.</text>
</comment>
<dbReference type="SUPFAM" id="SSF51338">
    <property type="entry name" value="Composite domain of metallo-dependent hydrolases"/>
    <property type="match status" value="1"/>
</dbReference>
<evidence type="ECO:0000256" key="8">
    <source>
        <dbReference type="ARBA" id="ARBA00051148"/>
    </source>
</evidence>
<dbReference type="SUPFAM" id="SSF51556">
    <property type="entry name" value="Metallo-dependent hydrolases"/>
    <property type="match status" value="1"/>
</dbReference>
<dbReference type="FunFam" id="3.20.20.140:FF:000022">
    <property type="entry name" value="Guanine deaminase"/>
    <property type="match status" value="1"/>
</dbReference>
<dbReference type="Pfam" id="PF01979">
    <property type="entry name" value="Amidohydro_1"/>
    <property type="match status" value="1"/>
</dbReference>
<dbReference type="InterPro" id="IPR032466">
    <property type="entry name" value="Metal_Hydrolase"/>
</dbReference>
<reference evidence="13" key="1">
    <citation type="journal article" date="2022" name="G3 (Bethesda)">
        <title>High quality genome of the basidiomycete yeast Dioszegia hungarica PDD-24b-2 isolated from cloud water.</title>
        <authorList>
            <person name="Jarrige D."/>
            <person name="Haridas S."/>
            <person name="Bleykasten-Grosshans C."/>
            <person name="Joly M."/>
            <person name="Nadalig T."/>
            <person name="Sancelme M."/>
            <person name="Vuilleumier S."/>
            <person name="Grigoriev I.V."/>
            <person name="Amato P."/>
            <person name="Bringel F."/>
        </authorList>
    </citation>
    <scope>NUCLEOTIDE SEQUENCE</scope>
    <source>
        <strain evidence="13">PDD-24b-2</strain>
    </source>
</reference>
<keyword evidence="5" id="KW-0479">Metal-binding</keyword>
<evidence type="ECO:0000256" key="7">
    <source>
        <dbReference type="ARBA" id="ARBA00022833"/>
    </source>
</evidence>
<comment type="similarity">
    <text evidence="3">Belongs to the metallo-dependent hydrolases superfamily. ATZ/TRZ family.</text>
</comment>
<dbReference type="Proteomes" id="UP001164286">
    <property type="component" value="Unassembled WGS sequence"/>
</dbReference>
<dbReference type="GeneID" id="77732111"/>
<dbReference type="InterPro" id="IPR006680">
    <property type="entry name" value="Amidohydro-rel"/>
</dbReference>
<evidence type="ECO:0000259" key="12">
    <source>
        <dbReference type="Pfam" id="PF01979"/>
    </source>
</evidence>
<dbReference type="RefSeq" id="XP_052945460.1">
    <property type="nucleotide sequence ID" value="XM_053092906.1"/>
</dbReference>
<dbReference type="GO" id="GO:0046098">
    <property type="term" value="P:guanine metabolic process"/>
    <property type="evidence" value="ECO:0007669"/>
    <property type="project" value="TreeGrafter"/>
</dbReference>
<evidence type="ECO:0000256" key="3">
    <source>
        <dbReference type="ARBA" id="ARBA00006745"/>
    </source>
</evidence>
<comment type="cofactor">
    <cofactor evidence="1">
        <name>Zn(2+)</name>
        <dbReference type="ChEBI" id="CHEBI:29105"/>
    </cofactor>
</comment>
<evidence type="ECO:0000256" key="4">
    <source>
        <dbReference type="ARBA" id="ARBA00012781"/>
    </source>
</evidence>
<gene>
    <name evidence="13" type="ORF">MKK02DRAFT_44381</name>
</gene>
<dbReference type="GO" id="GO:0008270">
    <property type="term" value="F:zinc ion binding"/>
    <property type="evidence" value="ECO:0007669"/>
    <property type="project" value="TreeGrafter"/>
</dbReference>
<comment type="function">
    <text evidence="9">Catalyzes the hydrolytic deamination of guanine, producing xanthine and ammonia.</text>
</comment>
<dbReference type="GO" id="GO:0008892">
    <property type="term" value="F:guanine deaminase activity"/>
    <property type="evidence" value="ECO:0007669"/>
    <property type="project" value="UniProtKB-EC"/>
</dbReference>
<sequence>MTTTSNTPASNGGPNSNKGTVYITPLVHSLSLDILEFSALSALLVDGEGIIQWVEPLDSALPRAEREKEVHRVMADRGITSDQVELVWLDDGFLCPGLIDTHTHAPQYPNLGLGSDLQLLDWLERITFPTEVKFGNLEYAREVYEEVIRRSLNAGTTTSCYYATIHEESTKLLADLCIHLGQRAFVGKCNMDRNCPATYTEATESSIASTEAFLAHFDKPTVPTYSEPVKPSRLPLVQPILTPRFAISCTPSLLSSLAALSASRTPSIPIQTHMSENPLECAWVTQMFADETGAENWGKTYAGVYEHYGLLGPGTILAHCVHLDDEQREIIRRTGAGVSHCPGSNMFLSSGAAKIRELLDLDIKVGLGTDCSGGPSIGILSAIRSASYISKFNSFPSSSDLIPSPPRTRPLSTPNLFYLATMGGAALCRLEGSIGNFLPGKEFDALWVRPRGPGMFLRKGEGLKEIFEKWIWGGDDRDLGAVWVRGKRVAGTAGKETG</sequence>
<evidence type="ECO:0000256" key="9">
    <source>
        <dbReference type="ARBA" id="ARBA00056079"/>
    </source>
</evidence>
<proteinExistence type="inferred from homology"/>
<accession>A0AA38LUL6</accession>
<keyword evidence="6" id="KW-0378">Hydrolase</keyword>
<evidence type="ECO:0000256" key="2">
    <source>
        <dbReference type="ARBA" id="ARBA00004984"/>
    </source>
</evidence>
<dbReference type="AlphaFoldDB" id="A0AA38LUL6"/>
<dbReference type="InterPro" id="IPR051607">
    <property type="entry name" value="Metallo-dep_hydrolases"/>
</dbReference>
<dbReference type="Gene3D" id="2.30.40.10">
    <property type="entry name" value="Urease, subunit C, domain 1"/>
    <property type="match status" value="1"/>
</dbReference>
<evidence type="ECO:0000256" key="10">
    <source>
        <dbReference type="ARBA" id="ARBA00069860"/>
    </source>
</evidence>
<dbReference type="EMBL" id="JAKWFO010000005">
    <property type="protein sequence ID" value="KAI9635683.1"/>
    <property type="molecule type" value="Genomic_DNA"/>
</dbReference>
<dbReference type="Gene3D" id="3.20.20.140">
    <property type="entry name" value="Metal-dependent hydrolases"/>
    <property type="match status" value="1"/>
</dbReference>
<evidence type="ECO:0000256" key="5">
    <source>
        <dbReference type="ARBA" id="ARBA00022723"/>
    </source>
</evidence>